<keyword evidence="4 5" id="KW-0067">ATP-binding</keyword>
<dbReference type="InterPro" id="IPR000719">
    <property type="entry name" value="Prot_kinase_dom"/>
</dbReference>
<organism evidence="9 10">
    <name type="scientific">Gonium pectorale</name>
    <name type="common">Green alga</name>
    <dbReference type="NCBI Taxonomy" id="33097"/>
    <lineage>
        <taxon>Eukaryota</taxon>
        <taxon>Viridiplantae</taxon>
        <taxon>Chlorophyta</taxon>
        <taxon>core chlorophytes</taxon>
        <taxon>Chlorophyceae</taxon>
        <taxon>CS clade</taxon>
        <taxon>Chlamydomonadales</taxon>
        <taxon>Volvocaceae</taxon>
        <taxon>Gonium</taxon>
    </lineage>
</organism>
<evidence type="ECO:0000256" key="7">
    <source>
        <dbReference type="SAM" id="MobiDB-lite"/>
    </source>
</evidence>
<dbReference type="InterPro" id="IPR011009">
    <property type="entry name" value="Kinase-like_dom_sf"/>
</dbReference>
<sequence>MALPPPRTAATGTLVSAWHAANARGASGGSELQAGPSGRGILGSAPMTPDQALARLTDKLSSSSHSSGRSSQQLQQLQHHNHKVEDRLPSVRGPIPGALTRSNNGKTRSLQGIVGAGADPTDSARPGGQRAGGGGGDGARDPKLHASPGSRPASLADTGADTPRAKTAHSSLQPDVLGKGAAAPDPEVPMDIDLAQLNLGQEIGRGGFGRVYAGTYQGTPVAVKMLLGASSALSELAALRLEVSILSRTNHENIMKVFGCNLSPPKPFIVAELLMCSLHDYIYHPQADTRTLLVVRLARGIAAALAYLHPAVLHRDLKPGNVLLSQEGSPKIADFGLARWKLKTLLSTQTLEAGSVPYLAPECFDPDNWHLTDRVDVYSMGVIMCEMLVRRPPWHGMSSMQVAWEVHVQCPAGLLRLIEACWDQDPKKRPSAAHVHGVLCELHDKLEADEAGQQ</sequence>
<name>A0A150GI17_GONPE</name>
<dbReference type="PANTHER" id="PTHR44329:SF214">
    <property type="entry name" value="PROTEIN KINASE DOMAIN-CONTAINING PROTEIN"/>
    <property type="match status" value="1"/>
</dbReference>
<proteinExistence type="inferred from homology"/>
<dbReference type="STRING" id="33097.A0A150GI17"/>
<evidence type="ECO:0000256" key="4">
    <source>
        <dbReference type="ARBA" id="ARBA00022840"/>
    </source>
</evidence>
<dbReference type="EMBL" id="LSYV01000022">
    <property type="protein sequence ID" value="KXZ49478.1"/>
    <property type="molecule type" value="Genomic_DNA"/>
</dbReference>
<keyword evidence="6" id="KW-0723">Serine/threonine-protein kinase</keyword>
<comment type="caution">
    <text evidence="9">The sequence shown here is derived from an EMBL/GenBank/DDBJ whole genome shotgun (WGS) entry which is preliminary data.</text>
</comment>
<accession>A0A150GI17</accession>
<feature type="domain" description="Protein kinase" evidence="8">
    <location>
        <begin position="197"/>
        <end position="439"/>
    </location>
</feature>
<evidence type="ECO:0000313" key="9">
    <source>
        <dbReference type="EMBL" id="KXZ49478.1"/>
    </source>
</evidence>
<feature type="compositionally biased region" description="Polar residues" evidence="7">
    <location>
        <begin position="100"/>
        <end position="110"/>
    </location>
</feature>
<dbReference type="OrthoDB" id="540795at2759"/>
<dbReference type="Proteomes" id="UP000075714">
    <property type="component" value="Unassembled WGS sequence"/>
</dbReference>
<dbReference type="Pfam" id="PF00069">
    <property type="entry name" value="Pkinase"/>
    <property type="match status" value="1"/>
</dbReference>
<keyword evidence="2 5" id="KW-0547">Nucleotide-binding</keyword>
<dbReference type="Gene3D" id="1.10.510.10">
    <property type="entry name" value="Transferase(Phosphotransferase) domain 1"/>
    <property type="match status" value="1"/>
</dbReference>
<evidence type="ECO:0000313" key="10">
    <source>
        <dbReference type="Proteomes" id="UP000075714"/>
    </source>
</evidence>
<dbReference type="GO" id="GO:0005524">
    <property type="term" value="F:ATP binding"/>
    <property type="evidence" value="ECO:0007669"/>
    <property type="project" value="UniProtKB-UniRule"/>
</dbReference>
<evidence type="ECO:0000256" key="3">
    <source>
        <dbReference type="ARBA" id="ARBA00022777"/>
    </source>
</evidence>
<feature type="compositionally biased region" description="Low complexity" evidence="7">
    <location>
        <begin position="60"/>
        <end position="78"/>
    </location>
</feature>
<dbReference type="AlphaFoldDB" id="A0A150GI17"/>
<dbReference type="PROSITE" id="PS00107">
    <property type="entry name" value="PROTEIN_KINASE_ATP"/>
    <property type="match status" value="1"/>
</dbReference>
<dbReference type="InterPro" id="IPR017441">
    <property type="entry name" value="Protein_kinase_ATP_BS"/>
</dbReference>
<dbReference type="InterPro" id="IPR051681">
    <property type="entry name" value="Ser/Thr_Kinases-Pseudokinases"/>
</dbReference>
<evidence type="ECO:0000259" key="8">
    <source>
        <dbReference type="PROSITE" id="PS50011"/>
    </source>
</evidence>
<feature type="binding site" evidence="5">
    <location>
        <position position="224"/>
    </location>
    <ligand>
        <name>ATP</name>
        <dbReference type="ChEBI" id="CHEBI:30616"/>
    </ligand>
</feature>
<feature type="region of interest" description="Disordered" evidence="7">
    <location>
        <begin position="24"/>
        <end position="188"/>
    </location>
</feature>
<keyword evidence="3" id="KW-0418">Kinase</keyword>
<evidence type="ECO:0000256" key="1">
    <source>
        <dbReference type="ARBA" id="ARBA00022679"/>
    </source>
</evidence>
<dbReference type="SMART" id="SM00220">
    <property type="entry name" value="S_TKc"/>
    <property type="match status" value="1"/>
</dbReference>
<protein>
    <recommendedName>
        <fullName evidence="8">Protein kinase domain-containing protein</fullName>
    </recommendedName>
</protein>
<evidence type="ECO:0000256" key="6">
    <source>
        <dbReference type="RuleBase" id="RU000304"/>
    </source>
</evidence>
<dbReference type="SUPFAM" id="SSF56112">
    <property type="entry name" value="Protein kinase-like (PK-like)"/>
    <property type="match status" value="1"/>
</dbReference>
<comment type="similarity">
    <text evidence="6">Belongs to the protein kinase superfamily.</text>
</comment>
<dbReference type="InterPro" id="IPR008271">
    <property type="entry name" value="Ser/Thr_kinase_AS"/>
</dbReference>
<evidence type="ECO:0000256" key="2">
    <source>
        <dbReference type="ARBA" id="ARBA00022741"/>
    </source>
</evidence>
<dbReference type="PROSITE" id="PS00108">
    <property type="entry name" value="PROTEIN_KINASE_ST"/>
    <property type="match status" value="1"/>
</dbReference>
<keyword evidence="10" id="KW-1185">Reference proteome</keyword>
<keyword evidence="1" id="KW-0808">Transferase</keyword>
<dbReference type="PROSITE" id="PS50011">
    <property type="entry name" value="PROTEIN_KINASE_DOM"/>
    <property type="match status" value="1"/>
</dbReference>
<dbReference type="PANTHER" id="PTHR44329">
    <property type="entry name" value="SERINE/THREONINE-PROTEIN KINASE TNNI3K-RELATED"/>
    <property type="match status" value="1"/>
</dbReference>
<reference evidence="10" key="1">
    <citation type="journal article" date="2016" name="Nat. Commun.">
        <title>The Gonium pectorale genome demonstrates co-option of cell cycle regulation during the evolution of multicellularity.</title>
        <authorList>
            <person name="Hanschen E.R."/>
            <person name="Marriage T.N."/>
            <person name="Ferris P.J."/>
            <person name="Hamaji T."/>
            <person name="Toyoda A."/>
            <person name="Fujiyama A."/>
            <person name="Neme R."/>
            <person name="Noguchi H."/>
            <person name="Minakuchi Y."/>
            <person name="Suzuki M."/>
            <person name="Kawai-Toyooka H."/>
            <person name="Smith D.R."/>
            <person name="Sparks H."/>
            <person name="Anderson J."/>
            <person name="Bakaric R."/>
            <person name="Luria V."/>
            <person name="Karger A."/>
            <person name="Kirschner M.W."/>
            <person name="Durand P.M."/>
            <person name="Michod R.E."/>
            <person name="Nozaki H."/>
            <person name="Olson B.J."/>
        </authorList>
    </citation>
    <scope>NUCLEOTIDE SEQUENCE [LARGE SCALE GENOMIC DNA]</scope>
    <source>
        <strain evidence="10">NIES-2863</strain>
    </source>
</reference>
<dbReference type="Gene3D" id="3.30.200.20">
    <property type="entry name" value="Phosphorylase Kinase, domain 1"/>
    <property type="match status" value="1"/>
</dbReference>
<dbReference type="GO" id="GO:0004674">
    <property type="term" value="F:protein serine/threonine kinase activity"/>
    <property type="evidence" value="ECO:0007669"/>
    <property type="project" value="UniProtKB-KW"/>
</dbReference>
<gene>
    <name evidence="9" type="ORF">GPECTOR_21g704</name>
</gene>
<evidence type="ECO:0000256" key="5">
    <source>
        <dbReference type="PROSITE-ProRule" id="PRU10141"/>
    </source>
</evidence>